<proteinExistence type="predicted"/>
<protein>
    <submittedName>
        <fullName evidence="2">Uncharacterized protein</fullName>
    </submittedName>
</protein>
<keyword evidence="3" id="KW-1185">Reference proteome</keyword>
<feature type="compositionally biased region" description="Pro residues" evidence="1">
    <location>
        <begin position="169"/>
        <end position="191"/>
    </location>
</feature>
<evidence type="ECO:0000256" key="1">
    <source>
        <dbReference type="SAM" id="MobiDB-lite"/>
    </source>
</evidence>
<feature type="region of interest" description="Disordered" evidence="1">
    <location>
        <begin position="168"/>
        <end position="191"/>
    </location>
</feature>
<feature type="compositionally biased region" description="Polar residues" evidence="1">
    <location>
        <begin position="98"/>
        <end position="109"/>
    </location>
</feature>
<sequence length="191" mass="20738">MGVIVSEIAIDKRDQKRGKKLQVLRKVKRWIDGLCVWTRHSPLEIVDVGGPEIAGVGTVAIGSGKHTSRLGMSAFRAGPFARAYLYLHLPLFSSTDSTAYTPSQPSSPDSGPLSARRRPQRRPRQHKSRPQRPLASSITSSTLRSISIVSILVLPRFPDYSRHGTGFSIPPPAPAPTTSAPPPVSFPFAPI</sequence>
<dbReference type="Proteomes" id="UP000217199">
    <property type="component" value="Unassembled WGS sequence"/>
</dbReference>
<evidence type="ECO:0000313" key="3">
    <source>
        <dbReference type="Proteomes" id="UP000217199"/>
    </source>
</evidence>
<dbReference type="EMBL" id="NBII01000001">
    <property type="protein sequence ID" value="PAV23766.1"/>
    <property type="molecule type" value="Genomic_DNA"/>
</dbReference>
<name>A0A286UVY9_9AGAM</name>
<feature type="compositionally biased region" description="Basic residues" evidence="1">
    <location>
        <begin position="115"/>
        <end position="130"/>
    </location>
</feature>
<accession>A0A286UVY9</accession>
<evidence type="ECO:0000313" key="2">
    <source>
        <dbReference type="EMBL" id="PAV23766.1"/>
    </source>
</evidence>
<organism evidence="2 3">
    <name type="scientific">Pyrrhoderma noxium</name>
    <dbReference type="NCBI Taxonomy" id="2282107"/>
    <lineage>
        <taxon>Eukaryota</taxon>
        <taxon>Fungi</taxon>
        <taxon>Dikarya</taxon>
        <taxon>Basidiomycota</taxon>
        <taxon>Agaricomycotina</taxon>
        <taxon>Agaricomycetes</taxon>
        <taxon>Hymenochaetales</taxon>
        <taxon>Hymenochaetaceae</taxon>
        <taxon>Pyrrhoderma</taxon>
    </lineage>
</organism>
<reference evidence="2 3" key="1">
    <citation type="journal article" date="2017" name="Mol. Ecol.">
        <title>Comparative and population genomic landscape of Phellinus noxius: A hypervariable fungus causing root rot in trees.</title>
        <authorList>
            <person name="Chung C.L."/>
            <person name="Lee T.J."/>
            <person name="Akiba M."/>
            <person name="Lee H.H."/>
            <person name="Kuo T.H."/>
            <person name="Liu D."/>
            <person name="Ke H.M."/>
            <person name="Yokoi T."/>
            <person name="Roa M.B."/>
            <person name="Lu M.J."/>
            <person name="Chang Y.Y."/>
            <person name="Ann P.J."/>
            <person name="Tsai J.N."/>
            <person name="Chen C.Y."/>
            <person name="Tzean S.S."/>
            <person name="Ota Y."/>
            <person name="Hattori T."/>
            <person name="Sahashi N."/>
            <person name="Liou R.F."/>
            <person name="Kikuchi T."/>
            <person name="Tsai I.J."/>
        </authorList>
    </citation>
    <scope>NUCLEOTIDE SEQUENCE [LARGE SCALE GENOMIC DNA]</scope>
    <source>
        <strain evidence="2 3">FFPRI411160</strain>
    </source>
</reference>
<gene>
    <name evidence="2" type="ORF">PNOK_0083400</name>
</gene>
<dbReference type="AlphaFoldDB" id="A0A286UVY9"/>
<dbReference type="InParanoid" id="A0A286UVY9"/>
<comment type="caution">
    <text evidence="2">The sequence shown here is derived from an EMBL/GenBank/DDBJ whole genome shotgun (WGS) entry which is preliminary data.</text>
</comment>
<feature type="region of interest" description="Disordered" evidence="1">
    <location>
        <begin position="98"/>
        <end position="139"/>
    </location>
</feature>